<evidence type="ECO:0000313" key="3">
    <source>
        <dbReference type="Proteomes" id="UP001139485"/>
    </source>
</evidence>
<dbReference type="Gene3D" id="3.40.50.720">
    <property type="entry name" value="NAD(P)-binding Rossmann-like Domain"/>
    <property type="match status" value="1"/>
</dbReference>
<organism evidence="2 3">
    <name type="scientific">Nocardioides bruguierae</name>
    <dbReference type="NCBI Taxonomy" id="2945102"/>
    <lineage>
        <taxon>Bacteria</taxon>
        <taxon>Bacillati</taxon>
        <taxon>Actinomycetota</taxon>
        <taxon>Actinomycetes</taxon>
        <taxon>Propionibacteriales</taxon>
        <taxon>Nocardioidaceae</taxon>
        <taxon>Nocardioides</taxon>
    </lineage>
</organism>
<dbReference type="InterPro" id="IPR051276">
    <property type="entry name" value="Saccharopine_DH-like_oxidrdct"/>
</dbReference>
<dbReference type="PANTHER" id="PTHR12286">
    <property type="entry name" value="SACCHAROPINE DEHYDROGENASE-LIKE OXIDOREDUCTASE"/>
    <property type="match status" value="1"/>
</dbReference>
<gene>
    <name evidence="2" type="ORF">M8330_16915</name>
</gene>
<evidence type="ECO:0000313" key="2">
    <source>
        <dbReference type="EMBL" id="MCM0621974.1"/>
    </source>
</evidence>
<proteinExistence type="predicted"/>
<evidence type="ECO:0000259" key="1">
    <source>
        <dbReference type="Pfam" id="PF03435"/>
    </source>
</evidence>
<reference evidence="2" key="1">
    <citation type="submission" date="2022-05" db="EMBL/GenBank/DDBJ databases">
        <authorList>
            <person name="Tuo L."/>
        </authorList>
    </citation>
    <scope>NUCLEOTIDE SEQUENCE</scope>
    <source>
        <strain evidence="2">BSK12Z-4</strain>
    </source>
</reference>
<dbReference type="Pfam" id="PF03435">
    <property type="entry name" value="Sacchrp_dh_NADP"/>
    <property type="match status" value="1"/>
</dbReference>
<dbReference type="RefSeq" id="WP_250828286.1">
    <property type="nucleotide sequence ID" value="NZ_JAMOIL010000026.1"/>
</dbReference>
<name>A0A9X2DCI1_9ACTN</name>
<comment type="caution">
    <text evidence="2">The sequence shown here is derived from an EMBL/GenBank/DDBJ whole genome shotgun (WGS) entry which is preliminary data.</text>
</comment>
<accession>A0A9X2DCI1</accession>
<dbReference type="GO" id="GO:0009247">
    <property type="term" value="P:glycolipid biosynthetic process"/>
    <property type="evidence" value="ECO:0007669"/>
    <property type="project" value="TreeGrafter"/>
</dbReference>
<sequence>MPDFDLLLIGATGFTGGLTADHLAEHAPEGLRWALAGRSPDKLAAVRDRLAGIRPELAELPLLELDLTDPAATAELVSRAKVVVTTVGPYLQHGESLVAACAETGTDYVDLTGEPEFVDLMYVRHHSTAVRTGARIVHACGFDSVPHDLGVLHAMRALQPTGPVEARGVVRASAQFSGGTFHSALGAFSRAREMKEAAGRRRAMEKRAAGGAGRRVRATAGRPHRDPLLGFWLVPLPTIDPQVVARSARALDLYGPAFTYSHYAGTKTLRWAAGGAAGAAGLAVAAQVPPLREALLRRLPAGSGPSAERRARSWFTVDVVAESEGRVQHSRVSGGDPGYTETARMLASAGLCLALDDNPTQGGSLTTAQAMGENLLARLEDLGIRFETVPA</sequence>
<dbReference type="Proteomes" id="UP001139485">
    <property type="component" value="Unassembled WGS sequence"/>
</dbReference>
<dbReference type="EMBL" id="JAMOIL010000026">
    <property type="protein sequence ID" value="MCM0621974.1"/>
    <property type="molecule type" value="Genomic_DNA"/>
</dbReference>
<dbReference type="AlphaFoldDB" id="A0A9X2DCI1"/>
<keyword evidence="3" id="KW-1185">Reference proteome</keyword>
<dbReference type="SUPFAM" id="SSF51735">
    <property type="entry name" value="NAD(P)-binding Rossmann-fold domains"/>
    <property type="match status" value="1"/>
</dbReference>
<dbReference type="InterPro" id="IPR005097">
    <property type="entry name" value="Sacchrp_dh_NADP-bd"/>
</dbReference>
<dbReference type="PANTHER" id="PTHR12286:SF5">
    <property type="entry name" value="SACCHAROPINE DEHYDROGENASE-LIKE OXIDOREDUCTASE"/>
    <property type="match status" value="1"/>
</dbReference>
<dbReference type="InterPro" id="IPR036291">
    <property type="entry name" value="NAD(P)-bd_dom_sf"/>
</dbReference>
<protein>
    <submittedName>
        <fullName evidence="2">Saccharopine dehydrogenase NADP-binding domain-containing protein</fullName>
    </submittedName>
</protein>
<feature type="domain" description="Saccharopine dehydrogenase NADP binding" evidence="1">
    <location>
        <begin position="7"/>
        <end position="112"/>
    </location>
</feature>
<dbReference type="GO" id="GO:0005886">
    <property type="term" value="C:plasma membrane"/>
    <property type="evidence" value="ECO:0007669"/>
    <property type="project" value="TreeGrafter"/>
</dbReference>